<dbReference type="Pfam" id="PF00668">
    <property type="entry name" value="Condensation"/>
    <property type="match status" value="2"/>
</dbReference>
<dbReference type="Gene3D" id="3.90.1150.10">
    <property type="entry name" value="Aspartate Aminotransferase, domain 1"/>
    <property type="match status" value="1"/>
</dbReference>
<dbReference type="NCBIfam" id="TIGR01720">
    <property type="entry name" value="NRPS-para261"/>
    <property type="match status" value="1"/>
</dbReference>
<dbReference type="GO" id="GO:0044550">
    <property type="term" value="P:secondary metabolite biosynthetic process"/>
    <property type="evidence" value="ECO:0007669"/>
    <property type="project" value="UniProtKB-ARBA"/>
</dbReference>
<dbReference type="NCBIfam" id="TIGR01733">
    <property type="entry name" value="AA-adenyl-dom"/>
    <property type="match status" value="1"/>
</dbReference>
<feature type="domain" description="Ketosynthase family 3 (KS3)" evidence="12">
    <location>
        <begin position="37"/>
        <end position="463"/>
    </location>
</feature>
<dbReference type="InterPro" id="IPR023213">
    <property type="entry name" value="CAT-like_dom_sf"/>
</dbReference>
<dbReference type="GO" id="GO:0031177">
    <property type="term" value="F:phosphopantetheine binding"/>
    <property type="evidence" value="ECO:0007669"/>
    <property type="project" value="InterPro"/>
</dbReference>
<dbReference type="GO" id="GO:0017000">
    <property type="term" value="P:antibiotic biosynthetic process"/>
    <property type="evidence" value="ECO:0007669"/>
    <property type="project" value="UniProtKB-KW"/>
</dbReference>
<feature type="compositionally biased region" description="Polar residues" evidence="10">
    <location>
        <begin position="752"/>
        <end position="764"/>
    </location>
</feature>
<dbReference type="PANTHER" id="PTHR45398:SF1">
    <property type="entry name" value="ENZYME, PUTATIVE (JCVI)-RELATED"/>
    <property type="match status" value="1"/>
</dbReference>
<dbReference type="Gene3D" id="3.40.640.10">
    <property type="entry name" value="Type I PLP-dependent aspartate aminotransferase-like (Major domain)"/>
    <property type="match status" value="1"/>
</dbReference>
<dbReference type="InterPro" id="IPR045851">
    <property type="entry name" value="AMP-bd_C_sf"/>
</dbReference>
<comment type="cofactor">
    <cofactor evidence="1">
        <name>pantetheine 4'-phosphate</name>
        <dbReference type="ChEBI" id="CHEBI:47942"/>
    </cofactor>
</comment>
<dbReference type="InterPro" id="IPR001242">
    <property type="entry name" value="Condensation_dom"/>
</dbReference>
<dbReference type="InterPro" id="IPR006162">
    <property type="entry name" value="Ppantetheine_attach_site"/>
</dbReference>
<evidence type="ECO:0000313" key="14">
    <source>
        <dbReference type="Proteomes" id="UP001220509"/>
    </source>
</evidence>
<dbReference type="SUPFAM" id="SSF53901">
    <property type="entry name" value="Thiolase-like"/>
    <property type="match status" value="1"/>
</dbReference>
<dbReference type="Gene3D" id="3.30.300.30">
    <property type="match status" value="1"/>
</dbReference>
<reference evidence="13 14" key="1">
    <citation type="submission" date="2023-02" db="EMBL/GenBank/DDBJ databases">
        <title>Genome sequence of Paenibacillus kyungheensis KACC 18744.</title>
        <authorList>
            <person name="Kim S."/>
            <person name="Heo J."/>
            <person name="Kwon S.-W."/>
        </authorList>
    </citation>
    <scope>NUCLEOTIDE SEQUENCE [LARGE SCALE GENOMIC DNA]</scope>
    <source>
        <strain evidence="13 14">KACC 18744</strain>
    </source>
</reference>
<dbReference type="CDD" id="cd00833">
    <property type="entry name" value="PKS"/>
    <property type="match status" value="1"/>
</dbReference>
<dbReference type="GO" id="GO:0043041">
    <property type="term" value="P:amino acid activation for nonribosomal peptide biosynthetic process"/>
    <property type="evidence" value="ECO:0007669"/>
    <property type="project" value="UniProtKB-ARBA"/>
</dbReference>
<dbReference type="FunFam" id="1.10.1200.10:FF:000005">
    <property type="entry name" value="Nonribosomal peptide synthetase 1"/>
    <property type="match status" value="1"/>
</dbReference>
<dbReference type="InterPro" id="IPR020841">
    <property type="entry name" value="PKS_Beta-ketoAc_synthase_dom"/>
</dbReference>
<proteinExistence type="inferred from homology"/>
<dbReference type="FunFam" id="3.40.50.980:FF:000001">
    <property type="entry name" value="Non-ribosomal peptide synthetase"/>
    <property type="match status" value="1"/>
</dbReference>
<dbReference type="PROSITE" id="PS00012">
    <property type="entry name" value="PHOSPHOPANTETHEINE"/>
    <property type="match status" value="1"/>
</dbReference>
<dbReference type="Proteomes" id="UP001220509">
    <property type="component" value="Chromosome"/>
</dbReference>
<dbReference type="SUPFAM" id="SSF53383">
    <property type="entry name" value="PLP-dependent transferases"/>
    <property type="match status" value="1"/>
</dbReference>
<dbReference type="Gene3D" id="2.30.38.10">
    <property type="entry name" value="Luciferase, Domain 3"/>
    <property type="match status" value="1"/>
</dbReference>
<dbReference type="InterPro" id="IPR009081">
    <property type="entry name" value="PP-bd_ACP"/>
</dbReference>
<evidence type="ECO:0000256" key="10">
    <source>
        <dbReference type="SAM" id="MobiDB-lite"/>
    </source>
</evidence>
<dbReference type="InterPro" id="IPR036736">
    <property type="entry name" value="ACP-like_sf"/>
</dbReference>
<dbReference type="InterPro" id="IPR020806">
    <property type="entry name" value="PKS_PP-bd"/>
</dbReference>
<dbReference type="GO" id="GO:0030170">
    <property type="term" value="F:pyridoxal phosphate binding"/>
    <property type="evidence" value="ECO:0007669"/>
    <property type="project" value="InterPro"/>
</dbReference>
<feature type="compositionally biased region" description="Polar residues" evidence="10">
    <location>
        <begin position="773"/>
        <end position="788"/>
    </location>
</feature>
<evidence type="ECO:0000259" key="11">
    <source>
        <dbReference type="PROSITE" id="PS50075"/>
    </source>
</evidence>
<evidence type="ECO:0000256" key="8">
    <source>
        <dbReference type="ARBA" id="ARBA00023194"/>
    </source>
</evidence>
<dbReference type="Gene3D" id="3.40.47.10">
    <property type="match status" value="1"/>
</dbReference>
<dbReference type="SMART" id="SM01294">
    <property type="entry name" value="PKS_PP_betabranch"/>
    <property type="match status" value="1"/>
</dbReference>
<dbReference type="SMART" id="SM00825">
    <property type="entry name" value="PKS_KS"/>
    <property type="match status" value="1"/>
</dbReference>
<evidence type="ECO:0000256" key="2">
    <source>
        <dbReference type="ARBA" id="ARBA00006432"/>
    </source>
</evidence>
<comment type="similarity">
    <text evidence="2">Belongs to the ATP-dependent AMP-binding enzyme family.</text>
</comment>
<dbReference type="Gene3D" id="3.30.559.10">
    <property type="entry name" value="Chloramphenicol acetyltransferase-like domain"/>
    <property type="match status" value="2"/>
</dbReference>
<feature type="domain" description="Carrier" evidence="11">
    <location>
        <begin position="2301"/>
        <end position="2375"/>
    </location>
</feature>
<dbReference type="InterPro" id="IPR016039">
    <property type="entry name" value="Thiolase-like"/>
</dbReference>
<dbReference type="SUPFAM" id="SSF52777">
    <property type="entry name" value="CoA-dependent acyltransferases"/>
    <property type="match status" value="4"/>
</dbReference>
<dbReference type="Pfam" id="PF00202">
    <property type="entry name" value="Aminotran_3"/>
    <property type="match status" value="1"/>
</dbReference>
<dbReference type="FunFam" id="3.40.50.980:FF:000002">
    <property type="entry name" value="Enterobactin synthetase component F"/>
    <property type="match status" value="1"/>
</dbReference>
<dbReference type="Pfam" id="PF22621">
    <property type="entry name" value="CurL-like_PKS_C"/>
    <property type="match status" value="1"/>
</dbReference>
<gene>
    <name evidence="13" type="ORF">PQ456_11130</name>
</gene>
<dbReference type="Gene3D" id="1.10.1200.10">
    <property type="entry name" value="ACP-like"/>
    <property type="match status" value="2"/>
</dbReference>
<feature type="domain" description="Carrier" evidence="11">
    <location>
        <begin position="668"/>
        <end position="743"/>
    </location>
</feature>
<name>A0AAX3M7Z4_9BACL</name>
<dbReference type="InterPro" id="IPR015422">
    <property type="entry name" value="PyrdxlP-dep_Trfase_small"/>
</dbReference>
<dbReference type="Pfam" id="PF00550">
    <property type="entry name" value="PP-binding"/>
    <property type="match status" value="2"/>
</dbReference>
<dbReference type="CDD" id="cd05930">
    <property type="entry name" value="A_NRPS"/>
    <property type="match status" value="1"/>
</dbReference>
<dbReference type="Pfam" id="PF13193">
    <property type="entry name" value="AMP-binding_C"/>
    <property type="match status" value="1"/>
</dbReference>
<dbReference type="InterPro" id="IPR014031">
    <property type="entry name" value="Ketoacyl_synth_C"/>
</dbReference>
<dbReference type="GO" id="GO:0016746">
    <property type="term" value="F:acyltransferase activity"/>
    <property type="evidence" value="ECO:0007669"/>
    <property type="project" value="InterPro"/>
</dbReference>
<dbReference type="SUPFAM" id="SSF56801">
    <property type="entry name" value="Acetyl-CoA synthetase-like"/>
    <property type="match status" value="1"/>
</dbReference>
<protein>
    <submittedName>
        <fullName evidence="13">Amino acid adenylation domain-containing protein</fullName>
    </submittedName>
</protein>
<evidence type="ECO:0000259" key="12">
    <source>
        <dbReference type="PROSITE" id="PS52004"/>
    </source>
</evidence>
<dbReference type="CDD" id="cd00610">
    <property type="entry name" value="OAT_like"/>
    <property type="match status" value="1"/>
</dbReference>
<evidence type="ECO:0000256" key="7">
    <source>
        <dbReference type="ARBA" id="ARBA00022898"/>
    </source>
</evidence>
<evidence type="ECO:0000256" key="6">
    <source>
        <dbReference type="ARBA" id="ARBA00022679"/>
    </source>
</evidence>
<dbReference type="InterPro" id="IPR010071">
    <property type="entry name" value="AA_adenyl_dom"/>
</dbReference>
<keyword evidence="9" id="KW-0511">Multifunctional enzyme</keyword>
<evidence type="ECO:0000256" key="5">
    <source>
        <dbReference type="ARBA" id="ARBA00022598"/>
    </source>
</evidence>
<evidence type="ECO:0000256" key="4">
    <source>
        <dbReference type="ARBA" id="ARBA00022553"/>
    </source>
</evidence>
<keyword evidence="8" id="KW-0045">Antibiotic biosynthesis</keyword>
<dbReference type="CDD" id="cd19531">
    <property type="entry name" value="LCL_NRPS-like"/>
    <property type="match status" value="1"/>
</dbReference>
<dbReference type="KEGG" id="pka:PQ456_11130"/>
<keyword evidence="7" id="KW-0663">Pyridoxal phosphate</keyword>
<dbReference type="Pfam" id="PF00109">
    <property type="entry name" value="ketoacyl-synt"/>
    <property type="match status" value="1"/>
</dbReference>
<dbReference type="InterPro" id="IPR014030">
    <property type="entry name" value="Ketoacyl_synth_N"/>
</dbReference>
<dbReference type="PANTHER" id="PTHR45398">
    <property type="match status" value="1"/>
</dbReference>
<keyword evidence="3" id="KW-0596">Phosphopantetheine</keyword>
<dbReference type="FunFam" id="3.40.50.12780:FF:000012">
    <property type="entry name" value="Non-ribosomal peptide synthetase"/>
    <property type="match status" value="1"/>
</dbReference>
<dbReference type="Gene3D" id="3.30.559.30">
    <property type="entry name" value="Nonribosomal peptide synthetase, condensation domain"/>
    <property type="match status" value="2"/>
</dbReference>
<dbReference type="SUPFAM" id="SSF47336">
    <property type="entry name" value="ACP-like"/>
    <property type="match status" value="2"/>
</dbReference>
<dbReference type="Pfam" id="PF02801">
    <property type="entry name" value="Ketoacyl-synt_C"/>
    <property type="match status" value="1"/>
</dbReference>
<keyword evidence="5" id="KW-0436">Ligase</keyword>
<dbReference type="CDD" id="cd19534">
    <property type="entry name" value="E_NRPS"/>
    <property type="match status" value="1"/>
</dbReference>
<dbReference type="RefSeq" id="WP_273616196.1">
    <property type="nucleotide sequence ID" value="NZ_CP117416.1"/>
</dbReference>
<keyword evidence="14" id="KW-1185">Reference proteome</keyword>
<keyword evidence="6" id="KW-0808">Transferase</keyword>
<dbReference type="PROSITE" id="PS00600">
    <property type="entry name" value="AA_TRANSFER_CLASS_3"/>
    <property type="match status" value="1"/>
</dbReference>
<dbReference type="Pfam" id="PF00501">
    <property type="entry name" value="AMP-binding"/>
    <property type="match status" value="1"/>
</dbReference>
<accession>A0AAX3M7Z4</accession>
<dbReference type="Gene3D" id="3.40.50.980">
    <property type="match status" value="2"/>
</dbReference>
<dbReference type="GO" id="GO:0016874">
    <property type="term" value="F:ligase activity"/>
    <property type="evidence" value="ECO:0007669"/>
    <property type="project" value="UniProtKB-KW"/>
</dbReference>
<dbReference type="FunFam" id="3.30.300.30:FF:000010">
    <property type="entry name" value="Enterobactin synthetase component F"/>
    <property type="match status" value="1"/>
</dbReference>
<dbReference type="InterPro" id="IPR015424">
    <property type="entry name" value="PyrdxlP-dep_Trfase"/>
</dbReference>
<dbReference type="PROSITE" id="PS52004">
    <property type="entry name" value="KS3_2"/>
    <property type="match status" value="1"/>
</dbReference>
<dbReference type="SMART" id="SM00823">
    <property type="entry name" value="PKS_PP"/>
    <property type="match status" value="2"/>
</dbReference>
<organism evidence="13 14">
    <name type="scientific">Paenibacillus kyungheensis</name>
    <dbReference type="NCBI Taxonomy" id="1452732"/>
    <lineage>
        <taxon>Bacteria</taxon>
        <taxon>Bacillati</taxon>
        <taxon>Bacillota</taxon>
        <taxon>Bacilli</taxon>
        <taxon>Bacillales</taxon>
        <taxon>Paenibacillaceae</taxon>
        <taxon>Paenibacillus</taxon>
    </lineage>
</organism>
<dbReference type="InterPro" id="IPR000873">
    <property type="entry name" value="AMP-dep_synth/lig_dom"/>
</dbReference>
<dbReference type="InterPro" id="IPR020845">
    <property type="entry name" value="AMP-binding_CS"/>
</dbReference>
<dbReference type="InterPro" id="IPR049704">
    <property type="entry name" value="Aminotrans_3_PPA_site"/>
</dbReference>
<dbReference type="Gene3D" id="1.10.1240.100">
    <property type="match status" value="1"/>
</dbReference>
<feature type="region of interest" description="Disordered" evidence="10">
    <location>
        <begin position="752"/>
        <end position="790"/>
    </location>
</feature>
<evidence type="ECO:0000256" key="3">
    <source>
        <dbReference type="ARBA" id="ARBA00022450"/>
    </source>
</evidence>
<dbReference type="InterPro" id="IPR025110">
    <property type="entry name" value="AMP-bd_C"/>
</dbReference>
<dbReference type="PROSITE" id="PS50075">
    <property type="entry name" value="CARRIER"/>
    <property type="match status" value="2"/>
</dbReference>
<dbReference type="InterPro" id="IPR010060">
    <property type="entry name" value="NRPS_synth"/>
</dbReference>
<evidence type="ECO:0000256" key="9">
    <source>
        <dbReference type="ARBA" id="ARBA00023268"/>
    </source>
</evidence>
<dbReference type="InterPro" id="IPR005814">
    <property type="entry name" value="Aminotrans_3"/>
</dbReference>
<dbReference type="PROSITE" id="PS00455">
    <property type="entry name" value="AMP_BINDING"/>
    <property type="match status" value="1"/>
</dbReference>
<sequence>MKDTISLIFEQIAAGKIERNTGVELLKQMKKDHSTVSDEMAIIGVAVKLPQISGLDQLWNHLKHGVNSIGEFPTSRRADTDRYLSYMDQWTPNTTYLPGAYLDEIDKFDYKFFRLTPREAGLMSPAQRLFLETAWETFEEAGYGGDKLSGSRTGVYIGYGSDSLFEYVRFIQDVEPSALSMSVPGNLSPIVASRISHLLDLRGPALAIDTSCSSSLVALHEACQAIRNGECDQALVGGIRINYMRLSNQINMGIQASDGRTRTFDDSSEGTGSGEGVITVLIKPVRKAISDGDHIHAIIKGSSINQDGNSLGLTAPNVRAQEEVILQAWKAAGIDPQTISYIEAHGTGTKLGDPIEIEAIRQAFLRHTSKKQFCGVGSVKSNFGHLDNAAGLLGLVKTILALKHHEIPATLHFQSANRQISFEDSPVYVVDRLTPWQTSDHPRRAGVSSFGLSGTNCHVVLEEAPALILSELENLEGYLLPLSAKTMQALRTTVEQYLTQLRENPSWSLADICYTAGTCRGHYAYRLAIHAYDLQEMQIKLDRLIKEWPSNDCTTEGVFYGEKDSTRQPEDVALVTAVFEKLNQLSESDDKTERLDMLMELGYLYTKFTDIPWDVLYQGEHRQKLSLPTYPFERTRCWISITPRQHQAKEQTISMNIALDKGSSAHRKLIFEFVMQTLEDISGIPQQEIQDEVNFFELGLDSILLFQVSEKIKDRYTLELSLSRFYDELSTPKALIDHLATHIPQESEVSTLNLQTAQAAQTPTRNDEPTQDDLPTSDLTSMQPSGQRSELKDLFSKQLDIISRQLDLLHEDQHVTTSGSHNSSSDELGRAAQTNIVLKEGTELPLTTSSELSRAFPKTGKQEAEVFMPYRKLNLSTAKNLSDKQARHTEALIGRLSERFKVTKEFTQKYRAVLANNRNVAGFRPAWKEIIFQVIAKQAQGARIWDIDDHEYIDISMGFGAYLLGHAPTFITDTIRTELEKGMAIGPMNPLAGEVADQIAKFTGSERVAFFNSGTEAVMVALRLARAVTGRSKVVLFEGAFHGTFDGVLARRHTAEPDGRSAPMAPGITDHLVGDVVVLKYGDPQALEIINRLAGELAAVLVEPVQSRRPDLQPQSFLHELRKITENHGAALIFDEVITGFRIGQGGAQEWFDVRADIATYGKVIGAGMPVGVVAGKARFLNAIDGGWWEYGDASYPTSDGNRTLVGGTFCHHPLTMASILAMLTHLRTEGPMLQKRLNERTERLVSKLNRYFSERQLPISMVHFGSLFRFVLQGDLELLFYHLLEKGIYVWEGRNCFLSTAHTDEDIDKIIHAVIESVEEMQAGGFFSEKREEKASITRAERNKYYPISSAQRRQYALQQIDPASTAYHLTSSFMLKGPMDRQMMEKALQRLANRHESLRTSFAFVEGEVVQIVHEDVRLPLVSVQSDDLLASERFSQPFDLGQAPLLRVHLREESPEKHVIEFNMHHIVTDGISMDILFRDLAALYQEQDYILPKLEIHYKDYAKWELEQFSSDAMQQHESYWLEQFTEEPPKLQLPTDYPHPAVKSFEGGSLSFVVDESLRQDLNVLARKSGATLYMVLLTAYHLFLSKYTSQQDIVIGSPATGRPGLGTENVIGMFVNTLALRIRSNGNQTFSELLRQVKASTLAAVEHQSYPLDRLIAKLPLERDTSRNPLFDTLLVFDKDMSSNFAHTIKDIEIERIRQELQTAQFDLALHAVEESQTLRFTLVYARKLFAKETAERMLKHFERIVQQVVLYPMSKLSEFDLSTEEELKQIKTIFNNTQAEYDKEATLPHLFEEQTARTPDQTAAVFSTGSWTYSELNKRANQLARTLQAKAVKPDQLVGVLLERSPEMMLGLLAILKAGGAYVPIDPTYPKERISYMLQDSGASLLLTRGKETTLDVPFEGEVLDLTDEALYANDDTDLPGGAGANDMAYVIYTSGSTGEPKGVMIEHQAVINRLQWMQKQFPLTTRDVILQKTPFSFDVSVWELFWWSLSGASVVFAEPGAEKDPEALAQSVHEHQVTVMHFVPSMLQLFLEHVEATGQDKLRSLRRVFVSGETLQASQASRFGRLLKDRWGTELINLYGPTEATVDVSYHECSCEDHVTHIPIGQPIDNMSLYILDREGRVQPVGVPGELYIGGVGLARGYWNRPELTEERFTTQKAVPGIRLYRTGDIGKWLSNGEMAYGGRIDHQVKIRGNRIELGEIETQLLRHPQIQEAVVTVHEAEAGRKELSAYYVSEGVLGIGAIQAYVGERLPAYMVPTYGRQLEAMPLTANGKLDRKRLPAPQRQAEQRRYVAPRNEVEEQLVSVWQEVLGVERIGIDEHFFHMGGDSIKAIQISAKLMSTGLVMQVKELFEKPTIRSISPLIRQQVHNRDQGSVEGAVILTPIQHWFFDKHSSDLQHFNQSLLMRAAHMLDAELVKKVIAKLVEHHDALRLVFEESEGKWISFNRGLSDKPNFEFQVHNYRDLPQVNMASQIEEEAAKYQASIHLNEGPLCKVVLFQTADKDYLLFIIHHLAVDGLSWRILLEDFQTSYAQLCQNKTIQLPDKTDSYLLWANRLQNYANMPNKMHESFEYWKGFASHPVDSLPVDRSVTGRCEARMQSKTLNFPEPFTELLLTTAHRAYHTETNDLLLAALGLTIHEWAGLEHIWIQLEGHGRESIMPEININRTVGWFTSLFPVLLSSHSPSGNLSDIIKSVKESIRGIPDKGLSYGMLRYLTDQNLPEIEPEICFNYLGQFDQRQSSDVLILSELPIGRVVSPNIECPFKIDINGIVKDGQLILTFRFDREEFLESTIQRFISTYERHLNCLVSHCVDKPDLDFTPSDFSAAGLDMEDLDDVFRAIEEKF</sequence>
<evidence type="ECO:0000313" key="13">
    <source>
        <dbReference type="EMBL" id="WCT58035.1"/>
    </source>
</evidence>
<dbReference type="EMBL" id="CP117416">
    <property type="protein sequence ID" value="WCT58035.1"/>
    <property type="molecule type" value="Genomic_DNA"/>
</dbReference>
<dbReference type="GO" id="GO:0008610">
    <property type="term" value="P:lipid biosynthetic process"/>
    <property type="evidence" value="ECO:0007669"/>
    <property type="project" value="UniProtKB-ARBA"/>
</dbReference>
<dbReference type="GO" id="GO:0008483">
    <property type="term" value="F:transaminase activity"/>
    <property type="evidence" value="ECO:0007669"/>
    <property type="project" value="InterPro"/>
</dbReference>
<evidence type="ECO:0000256" key="1">
    <source>
        <dbReference type="ARBA" id="ARBA00001957"/>
    </source>
</evidence>
<dbReference type="InterPro" id="IPR015421">
    <property type="entry name" value="PyrdxlP-dep_Trfase_major"/>
</dbReference>
<keyword evidence="4" id="KW-0597">Phosphoprotein</keyword>